<sequence>MKLRSSALATGVICISFALHAAGFGLGYAPSEVQVAGGAPAEFARLGSGFEDMVMGIAQPVQPDMPEATEVAVLSPPPLQMASVSPQVQQPVATAIPVEVTVTAVVAADVAVSPAPAETVTAEPDVTAQEAAADTPRPQRRPNRSERRQPEQQQARSAPRGSNSRQNSTRGQADGRQEATATEASSEASGNAQAAGNAAASNYDGLVWRKLSRTRRVRSRARGEVTISFHVQASGAPSRIRVRRSSGNPTIDQAAIDHVVRAGPFPPPPTGARRDFGYTYEARR</sequence>
<evidence type="ECO:0000259" key="7">
    <source>
        <dbReference type="PROSITE" id="PS52015"/>
    </source>
</evidence>
<proteinExistence type="predicted"/>
<organism evidence="8 9">
    <name type="scientific">Halocynthiibacter styelae</name>
    <dbReference type="NCBI Taxonomy" id="2761955"/>
    <lineage>
        <taxon>Bacteria</taxon>
        <taxon>Pseudomonadati</taxon>
        <taxon>Pseudomonadota</taxon>
        <taxon>Alphaproteobacteria</taxon>
        <taxon>Rhodobacterales</taxon>
        <taxon>Paracoccaceae</taxon>
        <taxon>Halocynthiibacter</taxon>
    </lineage>
</organism>
<dbReference type="AlphaFoldDB" id="A0A8J7LKU3"/>
<evidence type="ECO:0000256" key="3">
    <source>
        <dbReference type="ARBA" id="ARBA00022989"/>
    </source>
</evidence>
<keyword evidence="6" id="KW-0732">Signal</keyword>
<evidence type="ECO:0000256" key="2">
    <source>
        <dbReference type="ARBA" id="ARBA00022692"/>
    </source>
</evidence>
<dbReference type="PROSITE" id="PS52015">
    <property type="entry name" value="TONB_CTD"/>
    <property type="match status" value="1"/>
</dbReference>
<dbReference type="NCBIfam" id="TIGR01352">
    <property type="entry name" value="tonB_Cterm"/>
    <property type="match status" value="1"/>
</dbReference>
<dbReference type="GO" id="GO:0016020">
    <property type="term" value="C:membrane"/>
    <property type="evidence" value="ECO:0007669"/>
    <property type="project" value="UniProtKB-SubCell"/>
</dbReference>
<dbReference type="InterPro" id="IPR037682">
    <property type="entry name" value="TonB_C"/>
</dbReference>
<accession>A0A8J7LKU3</accession>
<dbReference type="Proteomes" id="UP000640583">
    <property type="component" value="Unassembled WGS sequence"/>
</dbReference>
<dbReference type="Gene3D" id="3.30.1150.10">
    <property type="match status" value="1"/>
</dbReference>
<keyword evidence="2" id="KW-0812">Transmembrane</keyword>
<feature type="compositionally biased region" description="Polar residues" evidence="5">
    <location>
        <begin position="161"/>
        <end position="171"/>
    </location>
</feature>
<feature type="chain" id="PRO_5035174947" evidence="6">
    <location>
        <begin position="22"/>
        <end position="284"/>
    </location>
</feature>
<dbReference type="SUPFAM" id="SSF74653">
    <property type="entry name" value="TolA/TonB C-terminal domain"/>
    <property type="match status" value="1"/>
</dbReference>
<comment type="subcellular location">
    <subcellularLocation>
        <location evidence="1">Membrane</location>
        <topology evidence="1">Single-pass membrane protein</topology>
    </subcellularLocation>
</comment>
<keyword evidence="3" id="KW-1133">Transmembrane helix</keyword>
<keyword evidence="4" id="KW-0472">Membrane</keyword>
<feature type="compositionally biased region" description="Low complexity" evidence="5">
    <location>
        <begin position="178"/>
        <end position="198"/>
    </location>
</feature>
<evidence type="ECO:0000313" key="9">
    <source>
        <dbReference type="Proteomes" id="UP000640583"/>
    </source>
</evidence>
<evidence type="ECO:0000256" key="4">
    <source>
        <dbReference type="ARBA" id="ARBA00023136"/>
    </source>
</evidence>
<feature type="region of interest" description="Disordered" evidence="5">
    <location>
        <begin position="260"/>
        <end position="284"/>
    </location>
</feature>
<feature type="compositionally biased region" description="Basic and acidic residues" evidence="5">
    <location>
        <begin position="272"/>
        <end position="284"/>
    </location>
</feature>
<protein>
    <submittedName>
        <fullName evidence="8">TonB family protein</fullName>
    </submittedName>
</protein>
<keyword evidence="9" id="KW-1185">Reference proteome</keyword>
<name>A0A8J7LKU3_9RHOB</name>
<gene>
    <name evidence="8" type="ORF">H1D41_13525</name>
</gene>
<dbReference type="EMBL" id="JADCKQ010000010">
    <property type="protein sequence ID" value="MBI1494660.1"/>
    <property type="molecule type" value="Genomic_DNA"/>
</dbReference>
<dbReference type="GO" id="GO:0055085">
    <property type="term" value="P:transmembrane transport"/>
    <property type="evidence" value="ECO:0007669"/>
    <property type="project" value="InterPro"/>
</dbReference>
<reference evidence="8" key="1">
    <citation type="submission" date="2020-10" db="EMBL/GenBank/DDBJ databases">
        <title>Paenihalocynthiibacter styelae gen. nov., sp. nov., isolated from stalked sea squirt Styela clava.</title>
        <authorList>
            <person name="Kim Y.-O."/>
            <person name="Yoon J.-H."/>
        </authorList>
    </citation>
    <scope>NUCLEOTIDE SEQUENCE</scope>
    <source>
        <strain evidence="8">MYP1-1</strain>
    </source>
</reference>
<dbReference type="RefSeq" id="WP_228849407.1">
    <property type="nucleotide sequence ID" value="NZ_JADCKQ010000010.1"/>
</dbReference>
<dbReference type="Pfam" id="PF03544">
    <property type="entry name" value="TonB_C"/>
    <property type="match status" value="1"/>
</dbReference>
<evidence type="ECO:0000256" key="6">
    <source>
        <dbReference type="SAM" id="SignalP"/>
    </source>
</evidence>
<feature type="compositionally biased region" description="Low complexity" evidence="5">
    <location>
        <begin position="151"/>
        <end position="160"/>
    </location>
</feature>
<evidence type="ECO:0000256" key="1">
    <source>
        <dbReference type="ARBA" id="ARBA00004167"/>
    </source>
</evidence>
<feature type="domain" description="TonB C-terminal" evidence="7">
    <location>
        <begin position="197"/>
        <end position="284"/>
    </location>
</feature>
<feature type="signal peptide" evidence="6">
    <location>
        <begin position="1"/>
        <end position="21"/>
    </location>
</feature>
<feature type="region of interest" description="Disordered" evidence="5">
    <location>
        <begin position="116"/>
        <end position="198"/>
    </location>
</feature>
<dbReference type="InterPro" id="IPR006260">
    <property type="entry name" value="TonB/TolA_C"/>
</dbReference>
<comment type="caution">
    <text evidence="8">The sequence shown here is derived from an EMBL/GenBank/DDBJ whole genome shotgun (WGS) entry which is preliminary data.</text>
</comment>
<evidence type="ECO:0000313" key="8">
    <source>
        <dbReference type="EMBL" id="MBI1494660.1"/>
    </source>
</evidence>
<evidence type="ECO:0000256" key="5">
    <source>
        <dbReference type="SAM" id="MobiDB-lite"/>
    </source>
</evidence>